<gene>
    <name evidence="2" type="ORF">GCM10023168_26390</name>
</gene>
<name>A0ABP8KJP5_9MICO</name>
<sequence length="195" mass="21693">MRLANDMPTQVRQHATRHVRGRRGRKRDPEWAGRRKLLIGHERLDEGAFAKVWNALMNGGDPGIEILHAYTVKERQRALLALSGTNPDRTLIGERLWALHEQAATTSSPEVHRFAATIEQCGRPSRPRSSPTTPTPDPRATTAWRNTKAATPSATATSTITAASYAGPALVNTDEPQLRSARCPVKFDEPVNRYW</sequence>
<dbReference type="EMBL" id="BAABGM010000015">
    <property type="protein sequence ID" value="GAA4408667.1"/>
    <property type="molecule type" value="Genomic_DNA"/>
</dbReference>
<evidence type="ECO:0000313" key="3">
    <source>
        <dbReference type="Proteomes" id="UP001500945"/>
    </source>
</evidence>
<feature type="compositionally biased region" description="Low complexity" evidence="1">
    <location>
        <begin position="123"/>
        <end position="157"/>
    </location>
</feature>
<accession>A0ABP8KJP5</accession>
<feature type="compositionally biased region" description="Basic residues" evidence="1">
    <location>
        <begin position="14"/>
        <end position="26"/>
    </location>
</feature>
<reference evidence="3" key="1">
    <citation type="journal article" date="2019" name="Int. J. Syst. Evol. Microbiol.">
        <title>The Global Catalogue of Microorganisms (GCM) 10K type strain sequencing project: providing services to taxonomists for standard genome sequencing and annotation.</title>
        <authorList>
            <consortium name="The Broad Institute Genomics Platform"/>
            <consortium name="The Broad Institute Genome Sequencing Center for Infectious Disease"/>
            <person name="Wu L."/>
            <person name="Ma J."/>
        </authorList>
    </citation>
    <scope>NUCLEOTIDE SEQUENCE [LARGE SCALE GENOMIC DNA]</scope>
    <source>
        <strain evidence="3">JCM 17809</strain>
    </source>
</reference>
<dbReference type="Proteomes" id="UP001500945">
    <property type="component" value="Unassembled WGS sequence"/>
</dbReference>
<comment type="caution">
    <text evidence="2">The sequence shown here is derived from an EMBL/GenBank/DDBJ whole genome shotgun (WGS) entry which is preliminary data.</text>
</comment>
<feature type="region of interest" description="Disordered" evidence="1">
    <location>
        <begin position="1"/>
        <end position="30"/>
    </location>
</feature>
<feature type="region of interest" description="Disordered" evidence="1">
    <location>
        <begin position="120"/>
        <end position="157"/>
    </location>
</feature>
<organism evidence="2 3">
    <name type="scientific">Fodinibacter luteus</name>
    <dbReference type="NCBI Taxonomy" id="552064"/>
    <lineage>
        <taxon>Bacteria</taxon>
        <taxon>Bacillati</taxon>
        <taxon>Actinomycetota</taxon>
        <taxon>Actinomycetes</taxon>
        <taxon>Micrococcales</taxon>
        <taxon>Intrasporangiaceae</taxon>
        <taxon>Fodinibacter (ex Wang et al. 2009)</taxon>
    </lineage>
</organism>
<keyword evidence="3" id="KW-1185">Reference proteome</keyword>
<protein>
    <submittedName>
        <fullName evidence="2">Uncharacterized protein</fullName>
    </submittedName>
</protein>
<proteinExistence type="predicted"/>
<evidence type="ECO:0000313" key="2">
    <source>
        <dbReference type="EMBL" id="GAA4408667.1"/>
    </source>
</evidence>
<evidence type="ECO:0000256" key="1">
    <source>
        <dbReference type="SAM" id="MobiDB-lite"/>
    </source>
</evidence>